<evidence type="ECO:0000313" key="2">
    <source>
        <dbReference type="Proteomes" id="UP000299084"/>
    </source>
</evidence>
<evidence type="ECO:0000313" key="1">
    <source>
        <dbReference type="EMBL" id="KAB1259921.1"/>
    </source>
</evidence>
<protein>
    <submittedName>
        <fullName evidence="1">Uncharacterized protein</fullName>
    </submittedName>
</protein>
<reference evidence="1 2" key="1">
    <citation type="journal article" date="2019" name="Mol. Ecol. Resour.">
        <title>Improving Illumina assemblies with Hi-C and long reads: an example with the North African dromedary.</title>
        <authorList>
            <person name="Elbers J.P."/>
            <person name="Rogers M.F."/>
            <person name="Perelman P.L."/>
            <person name="Proskuryakova A.A."/>
            <person name="Serdyukova N.A."/>
            <person name="Johnson W.E."/>
            <person name="Horin P."/>
            <person name="Corander J."/>
            <person name="Murphy D."/>
            <person name="Burger P.A."/>
        </authorList>
    </citation>
    <scope>NUCLEOTIDE SEQUENCE [LARGE SCALE GENOMIC DNA]</scope>
    <source>
        <strain evidence="1">Drom800</strain>
        <tissue evidence="1">Blood</tissue>
    </source>
</reference>
<accession>A0A5N4CLX7</accession>
<dbReference type="EMBL" id="JWIN03000022">
    <property type="protein sequence ID" value="KAB1259921.1"/>
    <property type="molecule type" value="Genomic_DNA"/>
</dbReference>
<organism evidence="1 2">
    <name type="scientific">Camelus dromedarius</name>
    <name type="common">Dromedary</name>
    <name type="synonym">Arabian camel</name>
    <dbReference type="NCBI Taxonomy" id="9838"/>
    <lineage>
        <taxon>Eukaryota</taxon>
        <taxon>Metazoa</taxon>
        <taxon>Chordata</taxon>
        <taxon>Craniata</taxon>
        <taxon>Vertebrata</taxon>
        <taxon>Euteleostomi</taxon>
        <taxon>Mammalia</taxon>
        <taxon>Eutheria</taxon>
        <taxon>Laurasiatheria</taxon>
        <taxon>Artiodactyla</taxon>
        <taxon>Tylopoda</taxon>
        <taxon>Camelidae</taxon>
        <taxon>Camelus</taxon>
    </lineage>
</organism>
<comment type="caution">
    <text evidence="1">The sequence shown here is derived from an EMBL/GenBank/DDBJ whole genome shotgun (WGS) entry which is preliminary data.</text>
</comment>
<gene>
    <name evidence="1" type="ORF">Cadr_000025323</name>
</gene>
<sequence>MWRADKIEVGCLKGFKELREELDHWWKNRYHQKVGCLLDHGDASYILPLTICLSVCDAALSGAQYQLKTPHEVQDKKLTIDKEVVPVQVVGTKLSDTVGLMA</sequence>
<dbReference type="Proteomes" id="UP000299084">
    <property type="component" value="Unassembled WGS sequence"/>
</dbReference>
<dbReference type="AlphaFoldDB" id="A0A5N4CLX7"/>
<keyword evidence="2" id="KW-1185">Reference proteome</keyword>
<proteinExistence type="predicted"/>
<name>A0A5N4CLX7_CAMDR</name>